<evidence type="ECO:0000313" key="2">
    <source>
        <dbReference type="EMBL" id="EIW75889.1"/>
    </source>
</evidence>
<comment type="caution">
    <text evidence="2">The sequence shown here is derived from an EMBL/GenBank/DDBJ whole genome shotgun (WGS) entry which is preliminary data.</text>
</comment>
<reference evidence="3" key="1">
    <citation type="journal article" date="2012" name="Science">
        <title>The Paleozoic origin of enzymatic lignin decomposition reconstructed from 31 fungal genomes.</title>
        <authorList>
            <person name="Floudas D."/>
            <person name="Binder M."/>
            <person name="Riley R."/>
            <person name="Barry K."/>
            <person name="Blanchette R.A."/>
            <person name="Henrissat B."/>
            <person name="Martinez A.T."/>
            <person name="Otillar R."/>
            <person name="Spatafora J.W."/>
            <person name="Yadav J.S."/>
            <person name="Aerts A."/>
            <person name="Benoit I."/>
            <person name="Boyd A."/>
            <person name="Carlson A."/>
            <person name="Copeland A."/>
            <person name="Coutinho P.M."/>
            <person name="de Vries R.P."/>
            <person name="Ferreira P."/>
            <person name="Findley K."/>
            <person name="Foster B."/>
            <person name="Gaskell J."/>
            <person name="Glotzer D."/>
            <person name="Gorecki P."/>
            <person name="Heitman J."/>
            <person name="Hesse C."/>
            <person name="Hori C."/>
            <person name="Igarashi K."/>
            <person name="Jurgens J.A."/>
            <person name="Kallen N."/>
            <person name="Kersten P."/>
            <person name="Kohler A."/>
            <person name="Kuees U."/>
            <person name="Kumar T.K.A."/>
            <person name="Kuo A."/>
            <person name="LaButti K."/>
            <person name="Larrondo L.F."/>
            <person name="Lindquist E."/>
            <person name="Ling A."/>
            <person name="Lombard V."/>
            <person name="Lucas S."/>
            <person name="Lundell T."/>
            <person name="Martin R."/>
            <person name="McLaughlin D.J."/>
            <person name="Morgenstern I."/>
            <person name="Morin E."/>
            <person name="Murat C."/>
            <person name="Nagy L.G."/>
            <person name="Nolan M."/>
            <person name="Ohm R.A."/>
            <person name="Patyshakuliyeva A."/>
            <person name="Rokas A."/>
            <person name="Ruiz-Duenas F.J."/>
            <person name="Sabat G."/>
            <person name="Salamov A."/>
            <person name="Samejima M."/>
            <person name="Schmutz J."/>
            <person name="Slot J.C."/>
            <person name="St John F."/>
            <person name="Stenlid J."/>
            <person name="Sun H."/>
            <person name="Sun S."/>
            <person name="Syed K."/>
            <person name="Tsang A."/>
            <person name="Wiebenga A."/>
            <person name="Young D."/>
            <person name="Pisabarro A."/>
            <person name="Eastwood D.C."/>
            <person name="Martin F."/>
            <person name="Cullen D."/>
            <person name="Grigoriev I.V."/>
            <person name="Hibbett D.S."/>
        </authorList>
    </citation>
    <scope>NUCLEOTIDE SEQUENCE [LARGE SCALE GENOMIC DNA]</scope>
    <source>
        <strain evidence="3">RWD-64-598 SS2</strain>
    </source>
</reference>
<dbReference type="EMBL" id="JH711587">
    <property type="protein sequence ID" value="EIW75889.1"/>
    <property type="molecule type" value="Genomic_DNA"/>
</dbReference>
<evidence type="ECO:0000256" key="1">
    <source>
        <dbReference type="SAM" id="MobiDB-lite"/>
    </source>
</evidence>
<evidence type="ECO:0000313" key="3">
    <source>
        <dbReference type="Proteomes" id="UP000053558"/>
    </source>
</evidence>
<organism evidence="2 3">
    <name type="scientific">Coniophora puteana (strain RWD-64-598)</name>
    <name type="common">Brown rot fungus</name>
    <dbReference type="NCBI Taxonomy" id="741705"/>
    <lineage>
        <taxon>Eukaryota</taxon>
        <taxon>Fungi</taxon>
        <taxon>Dikarya</taxon>
        <taxon>Basidiomycota</taxon>
        <taxon>Agaricomycotina</taxon>
        <taxon>Agaricomycetes</taxon>
        <taxon>Agaricomycetidae</taxon>
        <taxon>Boletales</taxon>
        <taxon>Coniophorineae</taxon>
        <taxon>Coniophoraceae</taxon>
        <taxon>Coniophora</taxon>
    </lineage>
</organism>
<dbReference type="GeneID" id="19206160"/>
<protein>
    <submittedName>
        <fullName evidence="2">Uncharacterized protein</fullName>
    </submittedName>
</protein>
<dbReference type="RefSeq" id="XP_007773889.1">
    <property type="nucleotide sequence ID" value="XM_007775699.1"/>
</dbReference>
<dbReference type="Proteomes" id="UP000053558">
    <property type="component" value="Unassembled WGS sequence"/>
</dbReference>
<gene>
    <name evidence="2" type="ORF">CONPUDRAFT_169132</name>
</gene>
<name>A0A5M3M9N4_CONPW</name>
<dbReference type="AlphaFoldDB" id="A0A5M3M9N4"/>
<sequence length="179" mass="19543">MCPRAPARAFSRVTRALLAGVMNFGETGSDDGRTSAGHRVWVIWPGLAGSIQSMKRQGRKSYSQQRSQPHGNCAHLLFLIHNRHKLAPAHAQTPASYPYYPPNLDPRAPAYPRARSPPSFSPFLAITALTIPRYPLDQLLQRHPHGIRRPPRPSDAPLAGPRSRSTSQSCLACSAGVGP</sequence>
<keyword evidence="3" id="KW-1185">Reference proteome</keyword>
<accession>A0A5M3M9N4</accession>
<feature type="region of interest" description="Disordered" evidence="1">
    <location>
        <begin position="143"/>
        <end position="179"/>
    </location>
</feature>
<dbReference type="KEGG" id="cput:CONPUDRAFT_169132"/>
<proteinExistence type="predicted"/>